<gene>
    <name evidence="1" type="ORF">HF855_00115</name>
</gene>
<sequence>MEQKRKTIEWHPAFTASLQIEFEDEADKIIFESEHLLSKKPLQIDELVIKVHDNEKIQKNIGRIFRKHNIVEYKSPEDYLTINDFYKVYGYCCFYQSDTEHVCEIPPEELTITFICNHYPRNLIQHLEKVRKLQIKKEEPGIYYFVGDAIPIQLLITKELNLEENRWLGSLRSNIKNQSEIEAILKEYEEKKNSKLYQAAMEVITRANWEAIKEAKPSMCEALKELMAEEFQELEEQVTERVTEQVTEQVTERVTERVTEQVTEQVTERVTEQLVKNLYENIGNAEKVAEMLKLPIETVRRIL</sequence>
<reference evidence="1 2" key="1">
    <citation type="submission" date="2020-04" db="EMBL/GenBank/DDBJ databases">
        <authorList>
            <person name="Hitch T.C.A."/>
            <person name="Wylensek D."/>
            <person name="Clavel T."/>
        </authorList>
    </citation>
    <scope>NUCLEOTIDE SEQUENCE [LARGE SCALE GENOMIC DNA]</scope>
    <source>
        <strain evidence="1 2">BSM-383-APC-5F</strain>
    </source>
</reference>
<organism evidence="1 2">
    <name type="scientific">Dorea formicigenerans</name>
    <dbReference type="NCBI Taxonomy" id="39486"/>
    <lineage>
        <taxon>Bacteria</taxon>
        <taxon>Bacillati</taxon>
        <taxon>Bacillota</taxon>
        <taxon>Clostridia</taxon>
        <taxon>Lachnospirales</taxon>
        <taxon>Lachnospiraceae</taxon>
        <taxon>Dorea</taxon>
    </lineage>
</organism>
<comment type="caution">
    <text evidence="1">The sequence shown here is derived from an EMBL/GenBank/DDBJ whole genome shotgun (WGS) entry which is preliminary data.</text>
</comment>
<evidence type="ECO:0000313" key="1">
    <source>
        <dbReference type="EMBL" id="NME55867.1"/>
    </source>
</evidence>
<dbReference type="AlphaFoldDB" id="A0A848CLQ8"/>
<evidence type="ECO:0000313" key="2">
    <source>
        <dbReference type="Proteomes" id="UP000580130"/>
    </source>
</evidence>
<accession>A0A848CLQ8</accession>
<protein>
    <submittedName>
        <fullName evidence="1">3-isopropylmalate dehydrogenase</fullName>
    </submittedName>
</protein>
<proteinExistence type="predicted"/>
<dbReference type="RefSeq" id="WP_168932802.1">
    <property type="nucleotide sequence ID" value="NZ_JABAFX010000001.1"/>
</dbReference>
<dbReference type="Proteomes" id="UP000580130">
    <property type="component" value="Unassembled WGS sequence"/>
</dbReference>
<name>A0A848CLQ8_9FIRM</name>
<dbReference type="EMBL" id="JABAFX010000001">
    <property type="protein sequence ID" value="NME55867.1"/>
    <property type="molecule type" value="Genomic_DNA"/>
</dbReference>